<dbReference type="AlphaFoldDB" id="A0A4Y8LH11"/>
<evidence type="ECO:0000313" key="1">
    <source>
        <dbReference type="EMBL" id="TFE01477.1"/>
    </source>
</evidence>
<name>A0A4Y8LH11_9BACL</name>
<dbReference type="Proteomes" id="UP000297776">
    <property type="component" value="Unassembled WGS sequence"/>
</dbReference>
<dbReference type="OrthoDB" id="2991703at2"/>
<reference evidence="1 2" key="1">
    <citation type="submission" date="2019-03" db="EMBL/GenBank/DDBJ databases">
        <authorList>
            <person name="Yang Y."/>
        </authorList>
    </citation>
    <scope>NUCLEOTIDE SEQUENCE [LARGE SCALE GENOMIC DNA]</scope>
    <source>
        <strain evidence="1 2">ASL-1</strain>
    </source>
</reference>
<gene>
    <name evidence="1" type="ORF">E2626_07840</name>
</gene>
<dbReference type="EMBL" id="SORX01000004">
    <property type="protein sequence ID" value="TFE01477.1"/>
    <property type="molecule type" value="Genomic_DNA"/>
</dbReference>
<sequence>MNVYFSNVYDHSSINSFNDLKKKDYFDNTVLYLDTNLCVYLRDFYDTPSLFQRSHNERVVTEVKSFLRNVIENNVRINYEFGVEESCRNKQTFQVNYDKAFQMIDSLKNVLSMNYYQIVEHSKLIKPNNQIKDISELQTSKIDNLEVDSSFKDLVTIMYASLLKLYLIEKNSVNRKRHELLMQYLNFLDKELDMYSASYILLGHYFFSETPKMKKMIHPKKKDISHTFQAIWNASIDLCLTVLVPSKINNSNGVPIFVTADEKLHKIIDSLKIKAMFDNGSNYMYPPVVEINLEKVKWNDQELQILNDFENGIAKRRQQDIILMAKYEKSYKSKLIENARVLIMELEKEIIELLSGK</sequence>
<evidence type="ECO:0000313" key="2">
    <source>
        <dbReference type="Proteomes" id="UP000297776"/>
    </source>
</evidence>
<organism evidence="1 2">
    <name type="scientific">Jeotgalibacillus salarius</name>
    <dbReference type="NCBI Taxonomy" id="546023"/>
    <lineage>
        <taxon>Bacteria</taxon>
        <taxon>Bacillati</taxon>
        <taxon>Bacillota</taxon>
        <taxon>Bacilli</taxon>
        <taxon>Bacillales</taxon>
        <taxon>Caryophanaceae</taxon>
        <taxon>Jeotgalibacillus</taxon>
    </lineage>
</organism>
<comment type="caution">
    <text evidence="1">The sequence shown here is derived from an EMBL/GenBank/DDBJ whole genome shotgun (WGS) entry which is preliminary data.</text>
</comment>
<protein>
    <submittedName>
        <fullName evidence="1">Uncharacterized protein</fullName>
    </submittedName>
</protein>
<accession>A0A4Y8LH11</accession>
<keyword evidence="2" id="KW-1185">Reference proteome</keyword>
<dbReference type="RefSeq" id="WP_134381195.1">
    <property type="nucleotide sequence ID" value="NZ_SORX01000004.1"/>
</dbReference>
<proteinExistence type="predicted"/>